<keyword evidence="1" id="KW-0472">Membrane</keyword>
<feature type="transmembrane region" description="Helical" evidence="1">
    <location>
        <begin position="35"/>
        <end position="53"/>
    </location>
</feature>
<protein>
    <submittedName>
        <fullName evidence="2">Uncharacterized protein</fullName>
    </submittedName>
</protein>
<feature type="transmembrane region" description="Helical" evidence="1">
    <location>
        <begin position="139"/>
        <end position="163"/>
    </location>
</feature>
<gene>
    <name evidence="2" type="ORF">ENR23_07095</name>
</gene>
<accession>A0A832MJV2</accession>
<proteinExistence type="predicted"/>
<organism evidence="2">
    <name type="scientific">Eiseniibacteriota bacterium</name>
    <dbReference type="NCBI Taxonomy" id="2212470"/>
    <lineage>
        <taxon>Bacteria</taxon>
        <taxon>Candidatus Eiseniibacteriota</taxon>
    </lineage>
</organism>
<sequence>MSRSARIRTTALVVATVALATVALARAWPDGVGRGFWFWLAACAAGELLWVRLPLGGATLSMASCFNISALLVLPAGEAMLATAAATLGMELIAMRKRPERALYNAAQTALAVGAGAAAFDALSGGGRDLVQLLSQLRLAPFLAACAGFYAVNRAAVVLVVAWSGEIPLREAWRRNFGSSYEALSSGAVFSLGALLATHYSGIGMAGTLLVALPLVLACDGMRRFTERLDAESRPEAGDDERRAA</sequence>
<feature type="transmembrane region" description="Helical" evidence="1">
    <location>
        <begin position="65"/>
        <end position="86"/>
    </location>
</feature>
<evidence type="ECO:0000313" key="2">
    <source>
        <dbReference type="EMBL" id="HGZ43177.1"/>
    </source>
</evidence>
<dbReference type="AlphaFoldDB" id="A0A832MJV2"/>
<comment type="caution">
    <text evidence="2">The sequence shown here is derived from an EMBL/GenBank/DDBJ whole genome shotgun (WGS) entry which is preliminary data.</text>
</comment>
<feature type="transmembrane region" description="Helical" evidence="1">
    <location>
        <begin position="106"/>
        <end position="127"/>
    </location>
</feature>
<evidence type="ECO:0000256" key="1">
    <source>
        <dbReference type="SAM" id="Phobius"/>
    </source>
</evidence>
<reference evidence="2" key="1">
    <citation type="journal article" date="2020" name="mSystems">
        <title>Genome- and Community-Level Interaction Insights into Carbon Utilization and Element Cycling Functions of Hydrothermarchaeota in Hydrothermal Sediment.</title>
        <authorList>
            <person name="Zhou Z."/>
            <person name="Liu Y."/>
            <person name="Xu W."/>
            <person name="Pan J."/>
            <person name="Luo Z.H."/>
            <person name="Li M."/>
        </authorList>
    </citation>
    <scope>NUCLEOTIDE SEQUENCE [LARGE SCALE GENOMIC DNA]</scope>
    <source>
        <strain evidence="2">SpSt-381</strain>
    </source>
</reference>
<keyword evidence="1" id="KW-0812">Transmembrane</keyword>
<dbReference type="EMBL" id="DSQF01000014">
    <property type="protein sequence ID" value="HGZ43177.1"/>
    <property type="molecule type" value="Genomic_DNA"/>
</dbReference>
<feature type="transmembrane region" description="Helical" evidence="1">
    <location>
        <begin position="183"/>
        <end position="216"/>
    </location>
</feature>
<name>A0A832MJV2_UNCEI</name>
<keyword evidence="1" id="KW-1133">Transmembrane helix</keyword>